<evidence type="ECO:0000313" key="1">
    <source>
        <dbReference type="EMBL" id="KKN49740.1"/>
    </source>
</evidence>
<dbReference type="AlphaFoldDB" id="A0A0F9QZG4"/>
<protein>
    <submittedName>
        <fullName evidence="1">Uncharacterized protein</fullName>
    </submittedName>
</protein>
<accession>A0A0F9QZG4</accession>
<sequence>MHGLKAPSLAQLEQYNVNVEGQPEVIYQPIYDFQVYPAAGFIELVFFQVPEGQAGKTFDDTNMSLIAALPVPINMAITDAQVWFFPAAVPGRTGDIATTGENWNDVEAVLSAGNLQLEIGSKEYLVDAPLMKFPPQGRLAGAAALADSTTPAAAAGSQIDYATGAGRIYDLVPLRLISQQNFTIRLRFSALVPTPSTNAGRIGVALGGFRYRLAQ</sequence>
<comment type="caution">
    <text evidence="1">The sequence shown here is derived from an EMBL/GenBank/DDBJ whole genome shotgun (WGS) entry which is preliminary data.</text>
</comment>
<proteinExistence type="predicted"/>
<gene>
    <name evidence="1" type="ORF">LCGC14_0639900</name>
</gene>
<name>A0A0F9QZG4_9ZZZZ</name>
<dbReference type="EMBL" id="LAZR01001153">
    <property type="protein sequence ID" value="KKN49740.1"/>
    <property type="molecule type" value="Genomic_DNA"/>
</dbReference>
<organism evidence="1">
    <name type="scientific">marine sediment metagenome</name>
    <dbReference type="NCBI Taxonomy" id="412755"/>
    <lineage>
        <taxon>unclassified sequences</taxon>
        <taxon>metagenomes</taxon>
        <taxon>ecological metagenomes</taxon>
    </lineage>
</organism>
<reference evidence="1" key="1">
    <citation type="journal article" date="2015" name="Nature">
        <title>Complex archaea that bridge the gap between prokaryotes and eukaryotes.</title>
        <authorList>
            <person name="Spang A."/>
            <person name="Saw J.H."/>
            <person name="Jorgensen S.L."/>
            <person name="Zaremba-Niedzwiedzka K."/>
            <person name="Martijn J."/>
            <person name="Lind A.E."/>
            <person name="van Eijk R."/>
            <person name="Schleper C."/>
            <person name="Guy L."/>
            <person name="Ettema T.J."/>
        </authorList>
    </citation>
    <scope>NUCLEOTIDE SEQUENCE</scope>
</reference>